<accession>A0A662Z2S9</accession>
<dbReference type="SUPFAM" id="SSF52768">
    <property type="entry name" value="Arginase/deacetylase"/>
    <property type="match status" value="1"/>
</dbReference>
<evidence type="ECO:0000256" key="12">
    <source>
        <dbReference type="RuleBase" id="RU003684"/>
    </source>
</evidence>
<feature type="binding site" evidence="10">
    <location>
        <position position="129"/>
    </location>
    <ligand>
        <name>Mn(2+)</name>
        <dbReference type="ChEBI" id="CHEBI:29035"/>
        <label>1</label>
    </ligand>
</feature>
<evidence type="ECO:0000256" key="1">
    <source>
        <dbReference type="ARBA" id="ARBA00005098"/>
    </source>
</evidence>
<dbReference type="CDD" id="cd09989">
    <property type="entry name" value="Arginase"/>
    <property type="match status" value="1"/>
</dbReference>
<keyword evidence="15" id="KW-1185">Reference proteome</keyword>
<evidence type="ECO:0000313" key="15">
    <source>
        <dbReference type="Proteomes" id="UP000243605"/>
    </source>
</evidence>
<dbReference type="PIRSF" id="PIRSF036979">
    <property type="entry name" value="Arginase"/>
    <property type="match status" value="1"/>
</dbReference>
<evidence type="ECO:0000256" key="11">
    <source>
        <dbReference type="PROSITE-ProRule" id="PRU00742"/>
    </source>
</evidence>
<evidence type="ECO:0000256" key="8">
    <source>
        <dbReference type="ARBA" id="ARBA00047391"/>
    </source>
</evidence>
<organism evidence="14 15">
    <name type="scientific">Aliicoccus persicus</name>
    <dbReference type="NCBI Taxonomy" id="930138"/>
    <lineage>
        <taxon>Bacteria</taxon>
        <taxon>Bacillati</taxon>
        <taxon>Bacillota</taxon>
        <taxon>Bacilli</taxon>
        <taxon>Bacillales</taxon>
        <taxon>Staphylococcaceae</taxon>
        <taxon>Aliicoccus</taxon>
    </lineage>
</organism>
<dbReference type="PROSITE" id="PS01053">
    <property type="entry name" value="ARGINASE_1"/>
    <property type="match status" value="1"/>
</dbReference>
<dbReference type="InterPro" id="IPR023696">
    <property type="entry name" value="Ureohydrolase_dom_sf"/>
</dbReference>
<evidence type="ECO:0000256" key="6">
    <source>
        <dbReference type="ARBA" id="ARBA00022801"/>
    </source>
</evidence>
<gene>
    <name evidence="14" type="ORF">SAMN05192557_1086</name>
</gene>
<comment type="similarity">
    <text evidence="11 12">Belongs to the arginase family.</text>
</comment>
<feature type="binding site" evidence="10">
    <location>
        <position position="127"/>
    </location>
    <ligand>
        <name>Mn(2+)</name>
        <dbReference type="ChEBI" id="CHEBI:29035"/>
        <label>1</label>
    </ligand>
</feature>
<dbReference type="PRINTS" id="PR00116">
    <property type="entry name" value="ARGINASE"/>
</dbReference>
<feature type="binding site" evidence="10">
    <location>
        <position position="102"/>
    </location>
    <ligand>
        <name>Mn(2+)</name>
        <dbReference type="ChEBI" id="CHEBI:29035"/>
        <label>1</label>
    </ligand>
</feature>
<dbReference type="GO" id="GO:0006525">
    <property type="term" value="P:arginine metabolic process"/>
    <property type="evidence" value="ECO:0007669"/>
    <property type="project" value="UniProtKB-KW"/>
</dbReference>
<dbReference type="GO" id="GO:0030145">
    <property type="term" value="F:manganese ion binding"/>
    <property type="evidence" value="ECO:0007669"/>
    <property type="project" value="TreeGrafter"/>
</dbReference>
<evidence type="ECO:0000256" key="7">
    <source>
        <dbReference type="ARBA" id="ARBA00023211"/>
    </source>
</evidence>
<proteinExistence type="inferred from homology"/>
<comment type="pathway">
    <text evidence="1">Nitrogen metabolism; urea cycle; L-ornithine and urea from L-arginine: step 1/1.</text>
</comment>
<evidence type="ECO:0000313" key="14">
    <source>
        <dbReference type="EMBL" id="SEV98977.1"/>
    </source>
</evidence>
<keyword evidence="4 13" id="KW-0056">Arginine metabolism</keyword>
<dbReference type="PANTHER" id="PTHR43782">
    <property type="entry name" value="ARGINASE"/>
    <property type="match status" value="1"/>
</dbReference>
<feature type="binding site" evidence="10">
    <location>
        <position position="125"/>
    </location>
    <ligand>
        <name>Mn(2+)</name>
        <dbReference type="ChEBI" id="CHEBI:29035"/>
        <label>1</label>
    </ligand>
</feature>
<sequence length="302" mass="32610">MKKIDIIGANTAFGQPRLGVDLGPDAVRYAGLVSTLKGLNNEVEDKGNISPDLKVDIETHSQEKVENLRNFNQVKEFSYALAKQVDASLENGRFPLVIGGDHSLSIGSIAGVAKHYDNLGVIWYDAHGDLNDGATSPSGNIHGMPLAVSLGLGHDELVNLYGDGAKIKHENVVLIGMRDLDDGEKEYIKENNIKLYTATDIRKLGIDTVIQEAIAYLEDKTDAIHISLDVDALDPIHTPGTGTPVTGGLSLVDTQVTMETLNRNGKVVSMDLVEVNPLLDEKNRTAEVAVDIAAFMFGKKQI</sequence>
<dbReference type="EMBL" id="FOIT01000003">
    <property type="protein sequence ID" value="SEV98977.1"/>
    <property type="molecule type" value="Genomic_DNA"/>
</dbReference>
<comment type="catalytic activity">
    <reaction evidence="8 13">
        <text>L-arginine + H2O = urea + L-ornithine</text>
        <dbReference type="Rhea" id="RHEA:20569"/>
        <dbReference type="ChEBI" id="CHEBI:15377"/>
        <dbReference type="ChEBI" id="CHEBI:16199"/>
        <dbReference type="ChEBI" id="CHEBI:32682"/>
        <dbReference type="ChEBI" id="CHEBI:46911"/>
        <dbReference type="EC" id="3.5.3.1"/>
    </reaction>
</comment>
<dbReference type="InterPro" id="IPR014033">
    <property type="entry name" value="Arginase"/>
</dbReference>
<comment type="cofactor">
    <cofactor evidence="10 13">
        <name>Mn(2+)</name>
        <dbReference type="ChEBI" id="CHEBI:29035"/>
    </cofactor>
    <text evidence="10 13">Binds 2 manganese ions per subunit.</text>
</comment>
<keyword evidence="5 10" id="KW-0479">Metal-binding</keyword>
<feature type="binding site" evidence="10">
    <location>
        <position position="231"/>
    </location>
    <ligand>
        <name>Mn(2+)</name>
        <dbReference type="ChEBI" id="CHEBI:29035"/>
        <label>1</label>
    </ligand>
</feature>
<dbReference type="EC" id="3.5.3.1" evidence="2 9"/>
<dbReference type="UniPathway" id="UPA00158">
    <property type="reaction ID" value="UER00270"/>
</dbReference>
<dbReference type="GO" id="GO:0005737">
    <property type="term" value="C:cytoplasm"/>
    <property type="evidence" value="ECO:0007669"/>
    <property type="project" value="TreeGrafter"/>
</dbReference>
<dbReference type="InterPro" id="IPR020855">
    <property type="entry name" value="Ureohydrolase_Mn_BS"/>
</dbReference>
<dbReference type="FunFam" id="3.40.800.10:FF:000005">
    <property type="entry name" value="Arginase"/>
    <property type="match status" value="1"/>
</dbReference>
<dbReference type="PANTHER" id="PTHR43782:SF3">
    <property type="entry name" value="ARGINASE"/>
    <property type="match status" value="1"/>
</dbReference>
<dbReference type="GO" id="GO:0004053">
    <property type="term" value="F:arginase activity"/>
    <property type="evidence" value="ECO:0007669"/>
    <property type="project" value="UniProtKB-UniRule"/>
</dbReference>
<evidence type="ECO:0000256" key="2">
    <source>
        <dbReference type="ARBA" id="ARBA00012168"/>
    </source>
</evidence>
<feature type="binding site" evidence="10">
    <location>
        <position position="229"/>
    </location>
    <ligand>
        <name>Mn(2+)</name>
        <dbReference type="ChEBI" id="CHEBI:29035"/>
        <label>1</label>
    </ligand>
</feature>
<evidence type="ECO:0000256" key="4">
    <source>
        <dbReference type="ARBA" id="ARBA00022503"/>
    </source>
</evidence>
<dbReference type="GO" id="GO:0000050">
    <property type="term" value="P:urea cycle"/>
    <property type="evidence" value="ECO:0007669"/>
    <property type="project" value="UniProtKB-UniPathway"/>
</dbReference>
<dbReference type="Pfam" id="PF00491">
    <property type="entry name" value="Arginase"/>
    <property type="match status" value="1"/>
</dbReference>
<keyword evidence="7 10" id="KW-0464">Manganese</keyword>
<evidence type="ECO:0000256" key="10">
    <source>
        <dbReference type="PIRSR" id="PIRSR036979-1"/>
    </source>
</evidence>
<protein>
    <recommendedName>
        <fullName evidence="3 9">Arginase</fullName>
        <ecNumber evidence="2 9">3.5.3.1</ecNumber>
    </recommendedName>
</protein>
<evidence type="ECO:0000256" key="13">
    <source>
        <dbReference type="RuleBase" id="RU361159"/>
    </source>
</evidence>
<dbReference type="AlphaFoldDB" id="A0A662Z2S9"/>
<dbReference type="Gene3D" id="3.40.800.10">
    <property type="entry name" value="Ureohydrolase domain"/>
    <property type="match status" value="1"/>
</dbReference>
<dbReference type="Proteomes" id="UP000243605">
    <property type="component" value="Unassembled WGS sequence"/>
</dbReference>
<name>A0A662Z2S9_9STAP</name>
<keyword evidence="6 12" id="KW-0378">Hydrolase</keyword>
<evidence type="ECO:0000256" key="9">
    <source>
        <dbReference type="NCBIfam" id="TIGR01229"/>
    </source>
</evidence>
<evidence type="ECO:0000256" key="5">
    <source>
        <dbReference type="ARBA" id="ARBA00022723"/>
    </source>
</evidence>
<dbReference type="InterPro" id="IPR006035">
    <property type="entry name" value="Ureohydrolase"/>
</dbReference>
<reference evidence="14 15" key="1">
    <citation type="submission" date="2016-10" db="EMBL/GenBank/DDBJ databases">
        <authorList>
            <person name="Varghese N."/>
            <person name="Submissions S."/>
        </authorList>
    </citation>
    <scope>NUCLEOTIDE SEQUENCE [LARGE SCALE GENOMIC DNA]</scope>
    <source>
        <strain evidence="14 15">IBRC-M10081</strain>
    </source>
</reference>
<evidence type="ECO:0000256" key="3">
    <source>
        <dbReference type="ARBA" id="ARBA00018123"/>
    </source>
</evidence>
<dbReference type="NCBIfam" id="TIGR01229">
    <property type="entry name" value="rocF_arginase"/>
    <property type="match status" value="1"/>
</dbReference>
<dbReference type="PROSITE" id="PS51409">
    <property type="entry name" value="ARGINASE_2"/>
    <property type="match status" value="1"/>
</dbReference>